<comment type="caution">
    <text evidence="1">The sequence shown here is derived from an EMBL/GenBank/DDBJ whole genome shotgun (WGS) entry which is preliminary data.</text>
</comment>
<gene>
    <name evidence="1" type="ORF">MU848_09190</name>
</gene>
<reference evidence="1 2" key="1">
    <citation type="submission" date="2022-04" db="EMBL/GenBank/DDBJ databases">
        <authorList>
            <person name="Huq M.A."/>
        </authorList>
    </citation>
    <scope>NUCLEOTIDE SEQUENCE [LARGE SCALE GENOMIC DNA]</scope>
    <source>
        <strain evidence="1 2">MAH-33</strain>
    </source>
</reference>
<proteinExistence type="predicted"/>
<keyword evidence="2" id="KW-1185">Reference proteome</keyword>
<accession>A0ABT0DXC7</accession>
<dbReference type="EMBL" id="JALKHS010000006">
    <property type="protein sequence ID" value="MCK0531751.1"/>
    <property type="molecule type" value="Genomic_DNA"/>
</dbReference>
<evidence type="ECO:0000313" key="2">
    <source>
        <dbReference type="Proteomes" id="UP001203512"/>
    </source>
</evidence>
<dbReference type="RefSeq" id="WP_247231302.1">
    <property type="nucleotide sequence ID" value="NZ_JALKHS010000006.1"/>
</dbReference>
<evidence type="ECO:0000313" key="1">
    <source>
        <dbReference type="EMBL" id="MCK0531751.1"/>
    </source>
</evidence>
<dbReference type="Proteomes" id="UP001203512">
    <property type="component" value="Unassembled WGS sequence"/>
</dbReference>
<protein>
    <submittedName>
        <fullName evidence="1">Uncharacterized protein</fullName>
    </submittedName>
</protein>
<sequence>MSETAPEAVTAFHLVVAMLRELDERLGPEFSDTIKRRVVAVRDDFRAEGSDIDADALTEGLDWLDTMIKNPSS</sequence>
<organism evidence="1 2">
    <name type="scientific">Sphingobium agri</name>
    <dbReference type="NCBI Taxonomy" id="2933566"/>
    <lineage>
        <taxon>Bacteria</taxon>
        <taxon>Pseudomonadati</taxon>
        <taxon>Pseudomonadota</taxon>
        <taxon>Alphaproteobacteria</taxon>
        <taxon>Sphingomonadales</taxon>
        <taxon>Sphingomonadaceae</taxon>
        <taxon>Sphingobium</taxon>
    </lineage>
</organism>
<name>A0ABT0DXC7_9SPHN</name>